<keyword evidence="1 4" id="KW-0963">Cytoplasm</keyword>
<proteinExistence type="inferred from homology"/>
<comment type="subcellular location">
    <subcellularLocation>
        <location evidence="4">Cytoplasm</location>
    </subcellularLocation>
</comment>
<dbReference type="EMBL" id="JAAVJI010000003">
    <property type="protein sequence ID" value="NJP00910.1"/>
    <property type="molecule type" value="Genomic_DNA"/>
</dbReference>
<comment type="catalytic activity">
    <reaction evidence="4">
        <text>chorismate = 4-hydroxybenzoate + pyruvate</text>
        <dbReference type="Rhea" id="RHEA:16505"/>
        <dbReference type="ChEBI" id="CHEBI:15361"/>
        <dbReference type="ChEBI" id="CHEBI:17879"/>
        <dbReference type="ChEBI" id="CHEBI:29748"/>
        <dbReference type="EC" id="4.1.3.40"/>
    </reaction>
</comment>
<dbReference type="HAMAP" id="MF_01632">
    <property type="entry name" value="UbiC"/>
    <property type="match status" value="1"/>
</dbReference>
<keyword evidence="3 4" id="KW-0456">Lyase</keyword>
<dbReference type="InterPro" id="IPR007440">
    <property type="entry name" value="Chorismate--pyruvate_lyase"/>
</dbReference>
<dbReference type="Pfam" id="PF04345">
    <property type="entry name" value="Chor_lyase"/>
    <property type="match status" value="1"/>
</dbReference>
<gene>
    <name evidence="4" type="primary">ubiC</name>
    <name evidence="5" type="ORF">HBH25_08540</name>
</gene>
<comment type="pathway">
    <text evidence="4">Cofactor biosynthesis; ubiquinone biosynthesis.</text>
</comment>
<dbReference type="InterPro" id="IPR028978">
    <property type="entry name" value="Chorismate_lyase_/UTRA_dom_sf"/>
</dbReference>
<keyword evidence="6" id="KW-1185">Reference proteome</keyword>
<evidence type="ECO:0000313" key="6">
    <source>
        <dbReference type="Proteomes" id="UP000746535"/>
    </source>
</evidence>
<feature type="binding site" evidence="4">
    <location>
        <position position="119"/>
    </location>
    <ligand>
        <name>substrate</name>
    </ligand>
</feature>
<comment type="similarity">
    <text evidence="4">Belongs to the UbiC family.</text>
</comment>
<keyword evidence="2 4" id="KW-0831">Ubiquinone biosynthesis</keyword>
<dbReference type="Proteomes" id="UP000746535">
    <property type="component" value="Unassembled WGS sequence"/>
</dbReference>
<dbReference type="GO" id="GO:0016829">
    <property type="term" value="F:lyase activity"/>
    <property type="evidence" value="ECO:0007669"/>
    <property type="project" value="UniProtKB-KW"/>
</dbReference>
<accession>A0ABX0YDA6</accession>
<evidence type="ECO:0000313" key="5">
    <source>
        <dbReference type="EMBL" id="NJP00910.1"/>
    </source>
</evidence>
<reference evidence="5 6" key="1">
    <citation type="submission" date="2020-03" db="EMBL/GenBank/DDBJ databases">
        <authorList>
            <person name="Wang L."/>
            <person name="He N."/>
            <person name="Li Y."/>
            <person name="Fang Y."/>
            <person name="Zhang F."/>
        </authorList>
    </citation>
    <scope>NUCLEOTIDE SEQUENCE [LARGE SCALE GENOMIC DNA]</scope>
    <source>
        <strain evidence="6">hsmgli-8</strain>
    </source>
</reference>
<dbReference type="Gene3D" id="3.40.1410.10">
    <property type="entry name" value="Chorismate lyase-like"/>
    <property type="match status" value="1"/>
</dbReference>
<evidence type="ECO:0000256" key="1">
    <source>
        <dbReference type="ARBA" id="ARBA00022490"/>
    </source>
</evidence>
<keyword evidence="4" id="KW-0670">Pyruvate</keyword>
<dbReference type="PANTHER" id="PTHR38683:SF1">
    <property type="entry name" value="CHORISMATE PYRUVATE-LYASE"/>
    <property type="match status" value="1"/>
</dbReference>
<comment type="caution">
    <text evidence="4">Lacks conserved residue(s) required for the propagation of feature annotation.</text>
</comment>
<comment type="function">
    <text evidence="4">Removes the pyruvyl group from chorismate, with concomitant aromatization of the ring, to provide 4-hydroxybenzoate (4HB) for the ubiquinone pathway.</text>
</comment>
<dbReference type="PANTHER" id="PTHR38683">
    <property type="entry name" value="CHORISMATE PYRUVATE-LYASE"/>
    <property type="match status" value="1"/>
</dbReference>
<organism evidence="5 6">
    <name type="scientific">Pseudomonas quercus</name>
    <dbReference type="NCBI Taxonomy" id="2722792"/>
    <lineage>
        <taxon>Bacteria</taxon>
        <taxon>Pseudomonadati</taxon>
        <taxon>Pseudomonadota</taxon>
        <taxon>Gammaproteobacteria</taxon>
        <taxon>Pseudomonadales</taxon>
        <taxon>Pseudomonadaceae</taxon>
        <taxon>Pseudomonas</taxon>
    </lineage>
</organism>
<protein>
    <recommendedName>
        <fullName evidence="4">Probable chorismate pyruvate-lyase</fullName>
        <shortName evidence="4">CL</shortName>
        <shortName evidence="4">CPL</shortName>
        <ecNumber evidence="4">4.1.3.40</ecNumber>
    </recommendedName>
</protein>
<feature type="binding site" evidence="4">
    <location>
        <position position="81"/>
    </location>
    <ligand>
        <name>substrate</name>
    </ligand>
</feature>
<dbReference type="RefSeq" id="WP_168083464.1">
    <property type="nucleotide sequence ID" value="NZ_JAAVJI010000003.1"/>
</dbReference>
<sequence length="188" mass="20542">MSHTVPLPADFPRLPAWADLAKPADTLCQNWLFDTGSLTCRLKQLSAGHFSVTPLRQGLAELREDECQALGLVPGTKGWVREVFLNGRGTPWVFARSVAGQQALGQHDFPLAVLGSRSLGELLFVEGGFTRGPIETCLYPPGLLPGNPLHTPPWARRSRFDRGTLSLLVAEVFLPEFWAAVPCSLETP</sequence>
<comment type="caution">
    <text evidence="5">The sequence shown here is derived from an EMBL/GenBank/DDBJ whole genome shotgun (WGS) entry which is preliminary data.</text>
</comment>
<dbReference type="EC" id="4.1.3.40" evidence="4"/>
<name>A0ABX0YDA6_9PSED</name>
<dbReference type="SUPFAM" id="SSF64288">
    <property type="entry name" value="Chorismate lyase-like"/>
    <property type="match status" value="1"/>
</dbReference>
<evidence type="ECO:0000256" key="3">
    <source>
        <dbReference type="ARBA" id="ARBA00023239"/>
    </source>
</evidence>
<evidence type="ECO:0000256" key="4">
    <source>
        <dbReference type="HAMAP-Rule" id="MF_01632"/>
    </source>
</evidence>
<feature type="binding site" evidence="4">
    <location>
        <position position="171"/>
    </location>
    <ligand>
        <name>substrate</name>
    </ligand>
</feature>
<evidence type="ECO:0000256" key="2">
    <source>
        <dbReference type="ARBA" id="ARBA00022688"/>
    </source>
</evidence>